<dbReference type="OrthoDB" id="6858273at2"/>
<dbReference type="Gene3D" id="3.30.565.10">
    <property type="entry name" value="Histidine kinase-like ATPase, C-terminal domain"/>
    <property type="match status" value="1"/>
</dbReference>
<dbReference type="Proteomes" id="UP000463138">
    <property type="component" value="Unassembled WGS sequence"/>
</dbReference>
<protein>
    <submittedName>
        <fullName evidence="1">Uncharacterized protein</fullName>
    </submittedName>
</protein>
<reference evidence="1 2" key="1">
    <citation type="submission" date="2018-07" db="EMBL/GenBank/DDBJ databases">
        <title>Pseudomonas laoshanensis sp. nov., isolated from soil.</title>
        <authorList>
            <person name="Sun J."/>
            <person name="Yu L."/>
            <person name="Wang M."/>
            <person name="Zhang C."/>
        </authorList>
    </citation>
    <scope>NUCLEOTIDE SEQUENCE [LARGE SCALE GENOMIC DNA]</scope>
    <source>
        <strain evidence="1 2">Y22</strain>
    </source>
</reference>
<accession>A0A7V7KX58</accession>
<proteinExistence type="predicted"/>
<dbReference type="SUPFAM" id="SSF55874">
    <property type="entry name" value="ATPase domain of HSP90 chaperone/DNA topoisomerase II/histidine kinase"/>
    <property type="match status" value="1"/>
</dbReference>
<evidence type="ECO:0000313" key="1">
    <source>
        <dbReference type="EMBL" id="KAA0696328.1"/>
    </source>
</evidence>
<evidence type="ECO:0000313" key="2">
    <source>
        <dbReference type="Proteomes" id="UP000463138"/>
    </source>
</evidence>
<comment type="caution">
    <text evidence="1">The sequence shown here is derived from an EMBL/GenBank/DDBJ whole genome shotgun (WGS) entry which is preliminary data.</text>
</comment>
<dbReference type="InterPro" id="IPR036890">
    <property type="entry name" value="HATPase_C_sf"/>
</dbReference>
<name>A0A7V7KX58_9GAMM</name>
<gene>
    <name evidence="1" type="ORF">DT594_02930</name>
</gene>
<dbReference type="RefSeq" id="WP_149331294.1">
    <property type="nucleotide sequence ID" value="NZ_QOVF01000001.1"/>
</dbReference>
<sequence>MKLLKTEQKLTLIKASTRRHLTALKRKNKKYFLDKKPNQEKSFLGYKSIPAPEKLCIYGGDEQSADALTRTLRFIQDIKKYIPFQPCSIDFSETKQVTGAALIATYAALEIASEKSRYNNTRQSIIRLPSSSDTVRSTLCRLNFPKVIKSRISKYTPKSYKHLPIVSSTKKDYMEDILDYIRDKIYDGKLNPETEHVFGDAVSETINNVNRHAYPDSNNTNQERRWWLLCQVQGKQLYLAIYDNGVGIPKTVLRRTWVVDALKTSYPEVYQELIEKKPELISSGLLPTIRKDLKDSQLIHLSLQADVTGTKEKKHGQGSKSIRALVSETEGGKLWIFSNNGLYKFYDTKHFELFHLPKKLEGTLFQWNIEIK</sequence>
<organism evidence="1 2">
    <name type="scientific">Halopseudomonas laoshanensis</name>
    <dbReference type="NCBI Taxonomy" id="2268758"/>
    <lineage>
        <taxon>Bacteria</taxon>
        <taxon>Pseudomonadati</taxon>
        <taxon>Pseudomonadota</taxon>
        <taxon>Gammaproteobacteria</taxon>
        <taxon>Pseudomonadales</taxon>
        <taxon>Pseudomonadaceae</taxon>
        <taxon>Halopseudomonas</taxon>
    </lineage>
</organism>
<dbReference type="AlphaFoldDB" id="A0A7V7KX58"/>
<dbReference type="EMBL" id="QOVF01000001">
    <property type="protein sequence ID" value="KAA0696328.1"/>
    <property type="molecule type" value="Genomic_DNA"/>
</dbReference>
<keyword evidence="2" id="KW-1185">Reference proteome</keyword>